<accession>A0ABM1SDC0</accession>
<feature type="region of interest" description="Disordered" evidence="2">
    <location>
        <begin position="135"/>
        <end position="157"/>
    </location>
</feature>
<feature type="transmembrane region" description="Helical" evidence="3">
    <location>
        <begin position="1922"/>
        <end position="1947"/>
    </location>
</feature>
<evidence type="ECO:0000256" key="3">
    <source>
        <dbReference type="SAM" id="Phobius"/>
    </source>
</evidence>
<dbReference type="SUPFAM" id="SSF49265">
    <property type="entry name" value="Fibronectin type III"/>
    <property type="match status" value="3"/>
</dbReference>
<dbReference type="Pfam" id="PF00041">
    <property type="entry name" value="fn3"/>
    <property type="match status" value="2"/>
</dbReference>
<dbReference type="InterPro" id="IPR003961">
    <property type="entry name" value="FN3_dom"/>
</dbReference>
<dbReference type="Proteomes" id="UP000694941">
    <property type="component" value="Unplaced"/>
</dbReference>
<evidence type="ECO:0000259" key="5">
    <source>
        <dbReference type="PROSITE" id="PS50184"/>
    </source>
</evidence>
<protein>
    <submittedName>
        <fullName evidence="8">Uncharacterized protein LOC106459426</fullName>
    </submittedName>
</protein>
<dbReference type="InterPro" id="IPR050941">
    <property type="entry name" value="CCN"/>
</dbReference>
<reference evidence="8" key="1">
    <citation type="submission" date="2025-08" db="UniProtKB">
        <authorList>
            <consortium name="RefSeq"/>
        </authorList>
    </citation>
    <scope>IDENTIFICATION</scope>
    <source>
        <tissue evidence="8">Muscle</tissue>
    </source>
</reference>
<feature type="compositionally biased region" description="Basic and acidic residues" evidence="2">
    <location>
        <begin position="258"/>
        <end position="281"/>
    </location>
</feature>
<evidence type="ECO:0000256" key="4">
    <source>
        <dbReference type="SAM" id="SignalP"/>
    </source>
</evidence>
<feature type="domain" description="Fibronectin type-III" evidence="6">
    <location>
        <begin position="537"/>
        <end position="641"/>
    </location>
</feature>
<dbReference type="GeneID" id="106459426"/>
<evidence type="ECO:0000259" key="6">
    <source>
        <dbReference type="PROSITE" id="PS50853"/>
    </source>
</evidence>
<keyword evidence="3" id="KW-1133">Transmembrane helix</keyword>
<dbReference type="SMART" id="SM00214">
    <property type="entry name" value="VWC"/>
    <property type="match status" value="8"/>
</dbReference>
<feature type="domain" description="VWFC" evidence="5">
    <location>
        <begin position="1396"/>
        <end position="1470"/>
    </location>
</feature>
<evidence type="ECO:0000313" key="7">
    <source>
        <dbReference type="Proteomes" id="UP000694941"/>
    </source>
</evidence>
<keyword evidence="3" id="KW-0472">Membrane</keyword>
<dbReference type="InterPro" id="IPR036116">
    <property type="entry name" value="FN3_sf"/>
</dbReference>
<feature type="chain" id="PRO_5045784772" evidence="4">
    <location>
        <begin position="27"/>
        <end position="1991"/>
    </location>
</feature>
<feature type="compositionally biased region" description="Basic and acidic residues" evidence="2">
    <location>
        <begin position="135"/>
        <end position="146"/>
    </location>
</feature>
<gene>
    <name evidence="8" type="primary">LOC106459426</name>
</gene>
<name>A0ABM1SDC0_LIMPO</name>
<evidence type="ECO:0000313" key="8">
    <source>
        <dbReference type="RefSeq" id="XP_022241625.1"/>
    </source>
</evidence>
<dbReference type="PANTHER" id="PTHR11348">
    <property type="entry name" value="CONNECTIVE TISSUE GROWTH FACTOR-RELATED"/>
    <property type="match status" value="1"/>
</dbReference>
<dbReference type="Gene3D" id="2.60.40.10">
    <property type="entry name" value="Immunoglobulins"/>
    <property type="match status" value="3"/>
</dbReference>
<proteinExistence type="predicted"/>
<feature type="domain" description="Fibronectin type-III" evidence="6">
    <location>
        <begin position="1688"/>
        <end position="1787"/>
    </location>
</feature>
<feature type="signal peptide" evidence="4">
    <location>
        <begin position="1"/>
        <end position="26"/>
    </location>
</feature>
<dbReference type="RefSeq" id="XP_022241625.1">
    <property type="nucleotide sequence ID" value="XM_022385917.1"/>
</dbReference>
<organism evidence="7 8">
    <name type="scientific">Limulus polyphemus</name>
    <name type="common">Atlantic horseshoe crab</name>
    <dbReference type="NCBI Taxonomy" id="6850"/>
    <lineage>
        <taxon>Eukaryota</taxon>
        <taxon>Metazoa</taxon>
        <taxon>Ecdysozoa</taxon>
        <taxon>Arthropoda</taxon>
        <taxon>Chelicerata</taxon>
        <taxon>Merostomata</taxon>
        <taxon>Xiphosura</taxon>
        <taxon>Limulidae</taxon>
        <taxon>Limulus</taxon>
    </lineage>
</organism>
<dbReference type="InterPro" id="IPR013783">
    <property type="entry name" value="Ig-like_fold"/>
</dbReference>
<dbReference type="PROSITE" id="PS50853">
    <property type="entry name" value="FN3"/>
    <property type="match status" value="2"/>
</dbReference>
<sequence>MGTRLWGVAIAVTILLLTNYVTTVYGTTKDTTHQELSSSVAETETSTKNDSVLLTEDNGVNASSNTTIPSVIIDSNKSVTKNDVVQVTSSTANVLVENTATSTVSLDQMKGKEDGQLVVTKKTLDIKTTSRTDLKATKTKEGEKRSLSPITTESDEKTTFTPVDVDETTSDLQKISVSNLKPQNQDLFSVLNDLTTLPTSLLNNTKLEDLDIHPSLSNARQEGQQERNNTVNISSNIKLPMEATSHQENQVDEGNWSVEDHSSNHWSVEEHSSNDKPISRKEASYDKLLKEKKFPDKMKSERLAKQFSVQANLSGNRTVPCECDGIDTTKPFDSRKCFAGRVTVLPGCPCWKTCARQAGQSCSSNEPCDLEFGLYCATDSDICQGKLFIKEKEVTHNSVTIQWQPMKTEEIPQASVLYKPVNSIPEMSWVNMEAVTSIVKLRNLKPNTEYFVKVDENGEQQVVIVRTKAGCVIDEATSYGLGETYHVACDQTCTCMENDKSECRERCHFRPGYMSDPSCEEIPDEDDICCVKYQCKDTSDPKVFVTRRAPTSLTITWDDFKMNNSQSGYVVEYRKVEKTGETVKNWSQIQVPKQVGDIPLMTITQLEPHTAYQVRVSVWDNVETKRLIYSSEVINVVTEDTCEHVQCGPNAECIVGGTVSSCICREGYVEDPNDITAGCQPVILDEEKLLRFCVFRNVTYKPGEAFNDGCDYTCVCEDSLEVRCQNRCSSVVDQQQNGNPLCEIISDPTDPCCDIVVCDSPDENVTLPVSSPIHVENKYHVNKKIPKEKQSSKSFQIKQEDQEIVLEKGKDTEKVSTEEQNPVRNMWLKDEDTKTNDLLDEFMETRNETVKAMDDALEMDNIPKVKTQDLEGDLNVKLRKEEEVTTQLAFPVENDVTERTHFKEFTKKAFENVKDGENSASILKYDKDLQVLPVRIDGCKFKNETYETGDMFMDGCEAICNCEGGGRISCVPRCPLMTTSGPRCVELPDPSDPCCRIMVCEPKGSGQNSPDVRDLLLKIENAEALNATSVRIRVVIAPNIIKPDSEPSGMVIQVWYTHTPEPKQDLKDKNWMKQKFFLEDLHLIKGNVYDVNIFGLEPNTQYYIKVTKHPKGDPLDTVPVAALFSNTVSVKTFPPQVQGVFQGCFYHNQSYDPGQVFYDGCELKCVCKEQGRIQCLDRCEIYKDTIGFEECKWGPAPDDPCCIIPYCGDQQEELDQVSPETSIELPSSSRVLCTSEDGKYHRLGDTWEQDSECKRLVCTCVLNSKGSTMVKCEGGCPPIPADARQPSSDCPQPIMVTPDDPCKCPYLICNNAVNSLSASMPICEYKGQTYHAGEEFYDECRAVCHCGPDLQVNCALIECPHHFAPHVSECLEWDIDPNFTPKPPNCCPPPRCINDGSCMVHGIKYKHSQPIHEDTRECGNNCVCVNGNVTCENKCPTLGKIPPPNLPCPSDSAYKGQPPDDKCCMQWMCKDQKDKMTCGPNFCYHRDRRYRLGERWEVLKGSVKRQCVCRVDNKGNPNVECVGGCQPIPEKFKQPNPHCPRPVLITPSNPYICPYVVCNNTDSGKELQNVNALALNATAARIRFTLPSLLVGLLGHVELHYTTDPSIPESEWNVQKFARPKRLFDTSNIEHYVGGLQPETMYFFQIQIKIDALQGGPKSEIFKLSLPALKTSTKTTTTTTTLPPMVMLDARLTSESITSNTVKISWRDFEPQEKRFIDGIRLKYKKVGEGNDRWTTTPIIHPDVTSYILRDLEPSTSYVVATEFMTPGHLSTHLVSNKPVQIKTKAKPKDVYDFEVRLLQGNVEAHSTDFVLQGVPTPISKYVQVVRVTYKTDTSSEQVQLFKVPKTEKVIMEDLVPGSRYKMWVDLYLTNGKTVASDVIDFMTKPAATPKPISGTTGKKILASEAEAFQATDSGSDTKKTYYVALIIVAIVAAVAGLGVIVLLIILKRKQPSTKVPLTRAPSESAYDNPTYKTFGFEGDNVEEKSGTLQT</sequence>
<feature type="region of interest" description="Disordered" evidence="2">
    <location>
        <begin position="243"/>
        <end position="281"/>
    </location>
</feature>
<dbReference type="CDD" id="cd00063">
    <property type="entry name" value="FN3"/>
    <property type="match status" value="3"/>
</dbReference>
<dbReference type="SMART" id="SM00060">
    <property type="entry name" value="FN3"/>
    <property type="match status" value="5"/>
</dbReference>
<feature type="compositionally biased region" description="Basic and acidic residues" evidence="2">
    <location>
        <begin position="1982"/>
        <end position="1991"/>
    </location>
</feature>
<evidence type="ECO:0000256" key="2">
    <source>
        <dbReference type="SAM" id="MobiDB-lite"/>
    </source>
</evidence>
<keyword evidence="1 4" id="KW-0732">Signal</keyword>
<evidence type="ECO:0000256" key="1">
    <source>
        <dbReference type="ARBA" id="ARBA00022729"/>
    </source>
</evidence>
<dbReference type="InterPro" id="IPR001007">
    <property type="entry name" value="VWF_dom"/>
</dbReference>
<dbReference type="PANTHER" id="PTHR11348:SF17">
    <property type="entry name" value="CCN"/>
    <property type="match status" value="1"/>
</dbReference>
<keyword evidence="3" id="KW-0812">Transmembrane</keyword>
<feature type="region of interest" description="Disordered" evidence="2">
    <location>
        <begin position="1957"/>
        <end position="1991"/>
    </location>
</feature>
<keyword evidence="7" id="KW-1185">Reference proteome</keyword>
<dbReference type="PROSITE" id="PS50184">
    <property type="entry name" value="VWFC_2"/>
    <property type="match status" value="1"/>
</dbReference>